<sequence length="157" mass="16730">MPATLVDEPLGLDCVFSDGRRAKPSLDGLSNPQLARDLAIGLAELVHPHGTVDAAGSMQHYTSAARHMVRTLAGRGFSGGLGQLSRGMLAEYWMGASRGREALTRTWSWVSPRPEGRSCREWRISRTAGTTTRSPTASPCRPTTRPSGTGSPASAAR</sequence>
<name>A0ABP6TI08_9ACTN</name>
<dbReference type="Proteomes" id="UP001501455">
    <property type="component" value="Unassembled WGS sequence"/>
</dbReference>
<evidence type="ECO:0000256" key="1">
    <source>
        <dbReference type="SAM" id="MobiDB-lite"/>
    </source>
</evidence>
<accession>A0ABP6TI08</accession>
<organism evidence="2 3">
    <name type="scientific">Streptomyces prasinosporus</name>
    <dbReference type="NCBI Taxonomy" id="68256"/>
    <lineage>
        <taxon>Bacteria</taxon>
        <taxon>Bacillati</taxon>
        <taxon>Actinomycetota</taxon>
        <taxon>Actinomycetes</taxon>
        <taxon>Kitasatosporales</taxon>
        <taxon>Streptomycetaceae</taxon>
        <taxon>Streptomyces</taxon>
        <taxon>Streptomyces albogriseolus group</taxon>
    </lineage>
</organism>
<proteinExistence type="predicted"/>
<evidence type="ECO:0000313" key="3">
    <source>
        <dbReference type="Proteomes" id="UP001501455"/>
    </source>
</evidence>
<keyword evidence="3" id="KW-1185">Reference proteome</keyword>
<feature type="compositionally biased region" description="Polar residues" evidence="1">
    <location>
        <begin position="127"/>
        <end position="137"/>
    </location>
</feature>
<feature type="region of interest" description="Disordered" evidence="1">
    <location>
        <begin position="122"/>
        <end position="157"/>
    </location>
</feature>
<gene>
    <name evidence="2" type="ORF">GCM10019016_010900</name>
</gene>
<dbReference type="EMBL" id="BAAAXF010000014">
    <property type="protein sequence ID" value="GAA3493991.1"/>
    <property type="molecule type" value="Genomic_DNA"/>
</dbReference>
<reference evidence="3" key="1">
    <citation type="journal article" date="2019" name="Int. J. Syst. Evol. Microbiol.">
        <title>The Global Catalogue of Microorganisms (GCM) 10K type strain sequencing project: providing services to taxonomists for standard genome sequencing and annotation.</title>
        <authorList>
            <consortium name="The Broad Institute Genomics Platform"/>
            <consortium name="The Broad Institute Genome Sequencing Center for Infectious Disease"/>
            <person name="Wu L."/>
            <person name="Ma J."/>
        </authorList>
    </citation>
    <scope>NUCLEOTIDE SEQUENCE [LARGE SCALE GENOMIC DNA]</scope>
    <source>
        <strain evidence="3">JCM 4816</strain>
    </source>
</reference>
<protein>
    <submittedName>
        <fullName evidence="2">Uncharacterized protein</fullName>
    </submittedName>
</protein>
<evidence type="ECO:0000313" key="2">
    <source>
        <dbReference type="EMBL" id="GAA3493991.1"/>
    </source>
</evidence>
<comment type="caution">
    <text evidence="2">The sequence shown here is derived from an EMBL/GenBank/DDBJ whole genome shotgun (WGS) entry which is preliminary data.</text>
</comment>
<feature type="compositionally biased region" description="Polar residues" evidence="1">
    <location>
        <begin position="144"/>
        <end position="157"/>
    </location>
</feature>